<dbReference type="EMBL" id="CP069045">
    <property type="protein sequence ID" value="QRD07642.1"/>
    <property type="molecule type" value="Genomic_DNA"/>
</dbReference>
<gene>
    <name evidence="1" type="ORF">JI435_163260</name>
</gene>
<keyword evidence="2" id="KW-1185">Reference proteome</keyword>
<protein>
    <submittedName>
        <fullName evidence="1">Uncharacterized protein</fullName>
    </submittedName>
</protein>
<name>A0A7U2ID45_PHANO</name>
<reference evidence="2" key="1">
    <citation type="journal article" date="2021" name="BMC Genomics">
        <title>Chromosome-level genome assembly and manually-curated proteome of model necrotroph Parastagonospora nodorum Sn15 reveals a genome-wide trove of candidate effector homologs, and redundancy of virulence-related functions within an accessory chromosome.</title>
        <authorList>
            <person name="Bertazzoni S."/>
            <person name="Jones D.A.B."/>
            <person name="Phan H.T."/>
            <person name="Tan K.-C."/>
            <person name="Hane J.K."/>
        </authorList>
    </citation>
    <scope>NUCLEOTIDE SEQUENCE [LARGE SCALE GENOMIC DNA]</scope>
    <source>
        <strain evidence="2">SN15 / ATCC MYA-4574 / FGSC 10173)</strain>
    </source>
</reference>
<dbReference type="AlphaFoldDB" id="A0A7U2ID45"/>
<dbReference type="Proteomes" id="UP000663193">
    <property type="component" value="Chromosome 23"/>
</dbReference>
<evidence type="ECO:0000313" key="2">
    <source>
        <dbReference type="Proteomes" id="UP000663193"/>
    </source>
</evidence>
<evidence type="ECO:0000313" key="1">
    <source>
        <dbReference type="EMBL" id="QRD07642.1"/>
    </source>
</evidence>
<proteinExistence type="predicted"/>
<dbReference type="VEuPathDB" id="FungiDB:JI435_163260"/>
<accession>A0A7U2ID45</accession>
<organism evidence="1 2">
    <name type="scientific">Phaeosphaeria nodorum (strain SN15 / ATCC MYA-4574 / FGSC 10173)</name>
    <name type="common">Glume blotch fungus</name>
    <name type="synonym">Parastagonospora nodorum</name>
    <dbReference type="NCBI Taxonomy" id="321614"/>
    <lineage>
        <taxon>Eukaryota</taxon>
        <taxon>Fungi</taxon>
        <taxon>Dikarya</taxon>
        <taxon>Ascomycota</taxon>
        <taxon>Pezizomycotina</taxon>
        <taxon>Dothideomycetes</taxon>
        <taxon>Pleosporomycetidae</taxon>
        <taxon>Pleosporales</taxon>
        <taxon>Pleosporineae</taxon>
        <taxon>Phaeosphaeriaceae</taxon>
        <taxon>Parastagonospora</taxon>
    </lineage>
</organism>
<sequence>MFEPPVVVARAIVHAGRHLRPFRSHRPRDSICREGRVVWWPFSSRSAGLFIVVVNNDVFSDNSSAAVVFLRSVGCKRFACTAAMRSRTIKAR</sequence>